<name>A0A9D4Z2D4_ADICA</name>
<dbReference type="Proteomes" id="UP000886520">
    <property type="component" value="Chromosome 25"/>
</dbReference>
<dbReference type="OrthoDB" id="6106870at2759"/>
<evidence type="ECO:0000313" key="5">
    <source>
        <dbReference type="EMBL" id="KAI5059303.1"/>
    </source>
</evidence>
<dbReference type="GO" id="GO:0046983">
    <property type="term" value="F:protein dimerization activity"/>
    <property type="evidence" value="ECO:0007669"/>
    <property type="project" value="InterPro"/>
</dbReference>
<evidence type="ECO:0000256" key="1">
    <source>
        <dbReference type="ARBA" id="ARBA00023015"/>
    </source>
</evidence>
<feature type="compositionally biased region" description="Polar residues" evidence="3">
    <location>
        <begin position="218"/>
        <end position="235"/>
    </location>
</feature>
<dbReference type="Gene3D" id="4.10.280.10">
    <property type="entry name" value="Helix-loop-helix DNA-binding domain"/>
    <property type="match status" value="1"/>
</dbReference>
<keyword evidence="2" id="KW-0804">Transcription</keyword>
<dbReference type="Pfam" id="PF00010">
    <property type="entry name" value="HLH"/>
    <property type="match status" value="1"/>
</dbReference>
<dbReference type="InterPro" id="IPR044278">
    <property type="entry name" value="BHLH95-like"/>
</dbReference>
<reference evidence="5" key="1">
    <citation type="submission" date="2021-01" db="EMBL/GenBank/DDBJ databases">
        <title>Adiantum capillus-veneris genome.</title>
        <authorList>
            <person name="Fang Y."/>
            <person name="Liao Q."/>
        </authorList>
    </citation>
    <scope>NUCLEOTIDE SEQUENCE</scope>
    <source>
        <strain evidence="5">H3</strain>
        <tissue evidence="5">Leaf</tissue>
    </source>
</reference>
<feature type="domain" description="BHLH" evidence="4">
    <location>
        <begin position="253"/>
        <end position="303"/>
    </location>
</feature>
<accession>A0A9D4Z2D4</accession>
<dbReference type="SUPFAM" id="SSF47459">
    <property type="entry name" value="HLH, helix-loop-helix DNA-binding domain"/>
    <property type="match status" value="1"/>
</dbReference>
<evidence type="ECO:0000256" key="2">
    <source>
        <dbReference type="ARBA" id="ARBA00023163"/>
    </source>
</evidence>
<dbReference type="SMART" id="SM00353">
    <property type="entry name" value="HLH"/>
    <property type="match status" value="1"/>
</dbReference>
<dbReference type="PANTHER" id="PTHR46772:SF8">
    <property type="entry name" value="TRANSCRIPTION FACTOR BHLH95"/>
    <property type="match status" value="1"/>
</dbReference>
<organism evidence="5 6">
    <name type="scientific">Adiantum capillus-veneris</name>
    <name type="common">Maidenhair fern</name>
    <dbReference type="NCBI Taxonomy" id="13818"/>
    <lineage>
        <taxon>Eukaryota</taxon>
        <taxon>Viridiplantae</taxon>
        <taxon>Streptophyta</taxon>
        <taxon>Embryophyta</taxon>
        <taxon>Tracheophyta</taxon>
        <taxon>Polypodiopsida</taxon>
        <taxon>Polypodiidae</taxon>
        <taxon>Polypodiales</taxon>
        <taxon>Pteridineae</taxon>
        <taxon>Pteridaceae</taxon>
        <taxon>Vittarioideae</taxon>
        <taxon>Adiantum</taxon>
    </lineage>
</organism>
<evidence type="ECO:0000256" key="3">
    <source>
        <dbReference type="SAM" id="MobiDB-lite"/>
    </source>
</evidence>
<dbReference type="AlphaFoldDB" id="A0A9D4Z2D4"/>
<dbReference type="InterPro" id="IPR011598">
    <property type="entry name" value="bHLH_dom"/>
</dbReference>
<sequence>MGKLRDWWPSDEMVEQIRSSSSNSAAATSSRSGGASAQVNSASATLSAVKTLAVGPTAAATLRLSEVAAALNAMPNHPPNSVASTPNAEVGGSTSSPLSNLSPTKPAAIRLTNTQAHKEELLKKVLSRSESSTDLQMCLPQKTHTPSSLPSSPVHTIASPVRTSNAQQPRKSSFTSIIERGMQRKAEAANKPFTNAIPTEDAADLQKRKRDTSLTLKRSTVVTSPDTEDNVQTPATPAATPELSTGMQKETLTRREIHIFSERQRRKGMTHLYTILHSLLPDAKPKTDRCTVLTEAMDYIHELQMRLNELGTQKNEILESIAEQLQMDSSNLTGSRMQGGVENVGRNFDDLITEEMREEILAAADVVVRFCGRDAFITLNSPRRNGVWSAILHVLHEQDMDLLNVTLSTSNDMDYHCIHAKVLNAELHSNELQRMLQEVVLNHAVLD</sequence>
<dbReference type="InterPro" id="IPR036638">
    <property type="entry name" value="HLH_DNA-bd_sf"/>
</dbReference>
<evidence type="ECO:0000313" key="6">
    <source>
        <dbReference type="Proteomes" id="UP000886520"/>
    </source>
</evidence>
<dbReference type="EMBL" id="JABFUD020000025">
    <property type="protein sequence ID" value="KAI5059303.1"/>
    <property type="molecule type" value="Genomic_DNA"/>
</dbReference>
<dbReference type="GO" id="GO:0003700">
    <property type="term" value="F:DNA-binding transcription factor activity"/>
    <property type="evidence" value="ECO:0007669"/>
    <property type="project" value="InterPro"/>
</dbReference>
<feature type="compositionally biased region" description="Low complexity" evidence="3">
    <location>
        <begin position="91"/>
        <end position="104"/>
    </location>
</feature>
<proteinExistence type="predicted"/>
<gene>
    <name evidence="5" type="ORF">GOP47_0025622</name>
</gene>
<evidence type="ECO:0000259" key="4">
    <source>
        <dbReference type="PROSITE" id="PS50888"/>
    </source>
</evidence>
<dbReference type="PROSITE" id="PS50888">
    <property type="entry name" value="BHLH"/>
    <property type="match status" value="1"/>
</dbReference>
<protein>
    <recommendedName>
        <fullName evidence="4">BHLH domain-containing protein</fullName>
    </recommendedName>
</protein>
<comment type="caution">
    <text evidence="5">The sequence shown here is derived from an EMBL/GenBank/DDBJ whole genome shotgun (WGS) entry which is preliminary data.</text>
</comment>
<keyword evidence="6" id="KW-1185">Reference proteome</keyword>
<keyword evidence="1" id="KW-0805">Transcription regulation</keyword>
<feature type="region of interest" description="Disordered" evidence="3">
    <location>
        <begin position="16"/>
        <end position="42"/>
    </location>
</feature>
<feature type="region of interest" description="Disordered" evidence="3">
    <location>
        <begin position="218"/>
        <end position="242"/>
    </location>
</feature>
<feature type="compositionally biased region" description="Low complexity" evidence="3">
    <location>
        <begin position="18"/>
        <end position="37"/>
    </location>
</feature>
<dbReference type="PANTHER" id="PTHR46772">
    <property type="entry name" value="BHLH DOMAIN-CONTAINING PROTEIN"/>
    <property type="match status" value="1"/>
</dbReference>
<feature type="region of interest" description="Disordered" evidence="3">
    <location>
        <begin position="76"/>
        <end position="104"/>
    </location>
</feature>